<dbReference type="InterPro" id="IPR016181">
    <property type="entry name" value="Acyl_CoA_acyltransferase"/>
</dbReference>
<dbReference type="InterPro" id="IPR000182">
    <property type="entry name" value="GNAT_dom"/>
</dbReference>
<accession>A0A0K2LE05</accession>
<dbReference type="OrthoDB" id="9798081at2"/>
<name>A0A0K2LE05_9LACO</name>
<dbReference type="Proteomes" id="UP000061546">
    <property type="component" value="Chromosome"/>
</dbReference>
<dbReference type="AlphaFoldDB" id="A0A0K2LE05"/>
<feature type="domain" description="N-acetyltransferase" evidence="1">
    <location>
        <begin position="8"/>
        <end position="170"/>
    </location>
</feature>
<dbReference type="SUPFAM" id="SSF55729">
    <property type="entry name" value="Acyl-CoA N-acyltransferases (Nat)"/>
    <property type="match status" value="1"/>
</dbReference>
<dbReference type="Pfam" id="PF13302">
    <property type="entry name" value="Acetyltransf_3"/>
    <property type="match status" value="1"/>
</dbReference>
<proteinExistence type="predicted"/>
<dbReference type="EMBL" id="CP012559">
    <property type="protein sequence ID" value="ALB29531.1"/>
    <property type="molecule type" value="Genomic_DNA"/>
</dbReference>
<keyword evidence="3" id="KW-1185">Reference proteome</keyword>
<organism evidence="2 3">
    <name type="scientific">Companilactobacillus heilongjiangensis</name>
    <dbReference type="NCBI Taxonomy" id="1074467"/>
    <lineage>
        <taxon>Bacteria</taxon>
        <taxon>Bacillati</taxon>
        <taxon>Bacillota</taxon>
        <taxon>Bacilli</taxon>
        <taxon>Lactobacillales</taxon>
        <taxon>Lactobacillaceae</taxon>
        <taxon>Companilactobacillus</taxon>
    </lineage>
</organism>
<dbReference type="RefSeq" id="WP_041501485.1">
    <property type="nucleotide sequence ID" value="NZ_BJDV01000010.1"/>
</dbReference>
<protein>
    <recommendedName>
        <fullName evidence="1">N-acetyltransferase domain-containing protein</fullName>
    </recommendedName>
</protein>
<sequence length="170" mass="19910">MKLIGKNIVIRNFEMSDLEQFLELVQDKNNHKLAGLEYTEDVDFGRDLLDMYCRRDGSYAIALSGNNKMIGIIELNKRGESTELLLTREMGFVVDRKFRHQGYAKEAVEMMINYGFTDLQLTEIWASTEKENPVPQNLLENFDFKYMYEADQALPYTGQHNLVKYYLLKK</sequence>
<evidence type="ECO:0000313" key="3">
    <source>
        <dbReference type="Proteomes" id="UP000061546"/>
    </source>
</evidence>
<reference evidence="2 3" key="1">
    <citation type="submission" date="2015-08" db="EMBL/GenBank/DDBJ databases">
        <title>Genomic sequence of Lactobacillus heilongjiangensis DSM 28069, isolated from Chinese traditional pickle.</title>
        <authorList>
            <person name="Jiang X."/>
            <person name="Zheng B."/>
            <person name="Cheng H."/>
        </authorList>
    </citation>
    <scope>NUCLEOTIDE SEQUENCE [LARGE SCALE GENOMIC DNA]</scope>
    <source>
        <strain evidence="2 3">DSM 28069</strain>
    </source>
</reference>
<dbReference type="KEGG" id="lhi:JP39_09310"/>
<dbReference type="InterPro" id="IPR051531">
    <property type="entry name" value="N-acetyltransferase"/>
</dbReference>
<evidence type="ECO:0000259" key="1">
    <source>
        <dbReference type="PROSITE" id="PS51186"/>
    </source>
</evidence>
<dbReference type="PANTHER" id="PTHR43792">
    <property type="entry name" value="GNAT FAMILY, PUTATIVE (AFU_ORTHOLOGUE AFUA_3G00765)-RELATED-RELATED"/>
    <property type="match status" value="1"/>
</dbReference>
<dbReference type="STRING" id="1074467.JP39_09310"/>
<dbReference type="PROSITE" id="PS51186">
    <property type="entry name" value="GNAT"/>
    <property type="match status" value="1"/>
</dbReference>
<gene>
    <name evidence="2" type="ORF">JP39_09310</name>
</gene>
<dbReference type="Gene3D" id="3.40.630.30">
    <property type="match status" value="1"/>
</dbReference>
<evidence type="ECO:0000313" key="2">
    <source>
        <dbReference type="EMBL" id="ALB29531.1"/>
    </source>
</evidence>
<dbReference type="GO" id="GO:0016747">
    <property type="term" value="F:acyltransferase activity, transferring groups other than amino-acyl groups"/>
    <property type="evidence" value="ECO:0007669"/>
    <property type="project" value="InterPro"/>
</dbReference>